<keyword evidence="2" id="KW-0472">Membrane</keyword>
<accession>M0DF56</accession>
<dbReference type="EMBL" id="AOIV01000010">
    <property type="protein sequence ID" value="ELZ32799.1"/>
    <property type="molecule type" value="Genomic_DNA"/>
</dbReference>
<dbReference type="InterPro" id="IPR058283">
    <property type="entry name" value="DUF7977"/>
</dbReference>
<proteinExistence type="predicted"/>
<dbReference type="RefSeq" id="WP_008384902.1">
    <property type="nucleotide sequence ID" value="NZ_AOIV01000010.1"/>
</dbReference>
<comment type="caution">
    <text evidence="3">The sequence shown here is derived from an EMBL/GenBank/DDBJ whole genome shotgun (WGS) entry which is preliminary data.</text>
</comment>
<feature type="transmembrane region" description="Helical" evidence="2">
    <location>
        <begin position="38"/>
        <end position="57"/>
    </location>
</feature>
<dbReference type="OrthoDB" id="205781at2157"/>
<reference evidence="3 4" key="1">
    <citation type="journal article" date="2014" name="PLoS Genet.">
        <title>Phylogenetically driven sequencing of extremely halophilic archaea reveals strategies for static and dynamic osmo-response.</title>
        <authorList>
            <person name="Becker E.A."/>
            <person name="Seitzer P.M."/>
            <person name="Tritt A."/>
            <person name="Larsen D."/>
            <person name="Krusor M."/>
            <person name="Yao A.I."/>
            <person name="Wu D."/>
            <person name="Madern D."/>
            <person name="Eisen J.A."/>
            <person name="Darling A.E."/>
            <person name="Facciotti M.T."/>
        </authorList>
    </citation>
    <scope>NUCLEOTIDE SEQUENCE [LARGE SCALE GENOMIC DNA]</scope>
    <source>
        <strain evidence="3 4">JCM 14848</strain>
    </source>
</reference>
<gene>
    <name evidence="3" type="ORF">C474_05985</name>
</gene>
<protein>
    <submittedName>
        <fullName evidence="3">Uncharacterized protein</fullName>
    </submittedName>
</protein>
<dbReference type="AlphaFoldDB" id="M0DF56"/>
<feature type="transmembrane region" description="Helical" evidence="2">
    <location>
        <begin position="69"/>
        <end position="90"/>
    </location>
</feature>
<feature type="region of interest" description="Disordered" evidence="1">
    <location>
        <begin position="1"/>
        <end position="30"/>
    </location>
</feature>
<evidence type="ECO:0000313" key="3">
    <source>
        <dbReference type="EMBL" id="ELZ32799.1"/>
    </source>
</evidence>
<name>M0DF56_HALPD</name>
<dbReference type="Pfam" id="PF25932">
    <property type="entry name" value="DUF7977"/>
    <property type="match status" value="1"/>
</dbReference>
<evidence type="ECO:0000313" key="4">
    <source>
        <dbReference type="Proteomes" id="UP000011513"/>
    </source>
</evidence>
<keyword evidence="2" id="KW-1133">Transmembrane helix</keyword>
<evidence type="ECO:0000256" key="1">
    <source>
        <dbReference type="SAM" id="MobiDB-lite"/>
    </source>
</evidence>
<dbReference type="eggNOG" id="arCOG06373">
    <property type="taxonomic scope" value="Archaea"/>
</dbReference>
<keyword evidence="4" id="KW-1185">Reference proteome</keyword>
<organism evidence="3 4">
    <name type="scientific">Halogeometricum pallidum JCM 14848</name>
    <dbReference type="NCBI Taxonomy" id="1227487"/>
    <lineage>
        <taxon>Archaea</taxon>
        <taxon>Methanobacteriati</taxon>
        <taxon>Methanobacteriota</taxon>
        <taxon>Stenosarchaea group</taxon>
        <taxon>Halobacteria</taxon>
        <taxon>Halobacteriales</taxon>
        <taxon>Haloferacaceae</taxon>
        <taxon>Halogeometricum</taxon>
    </lineage>
</organism>
<dbReference type="InParanoid" id="M0DF56"/>
<dbReference type="Proteomes" id="UP000011513">
    <property type="component" value="Unassembled WGS sequence"/>
</dbReference>
<sequence>MSSEDDDSGGYVHRPGGTPGADASRDEPEATGFGTRGWGLVAVLVLCTLVVPGIIYLDPSVFAAVGVPYTVALLILPLLPAGILGLTAVWSMTGATRGGRED</sequence>
<evidence type="ECO:0000256" key="2">
    <source>
        <dbReference type="SAM" id="Phobius"/>
    </source>
</evidence>
<keyword evidence="2" id="KW-0812">Transmembrane</keyword>